<evidence type="ECO:0000313" key="3">
    <source>
        <dbReference type="Proteomes" id="UP000309992"/>
    </source>
</evidence>
<feature type="region of interest" description="Disordered" evidence="1">
    <location>
        <begin position="44"/>
        <end position="74"/>
    </location>
</feature>
<evidence type="ECO:0000256" key="1">
    <source>
        <dbReference type="SAM" id="MobiDB-lite"/>
    </source>
</evidence>
<reference evidence="2 3" key="1">
    <citation type="journal article" date="2015" name="Antonie Van Leeuwenhoek">
        <title>Prauserella endophytica sp. nov., an endophytic actinobacterium isolated from Tamarix taklamakanensis.</title>
        <authorList>
            <person name="Liu J.M."/>
            <person name="Habden X."/>
            <person name="Guo L."/>
            <person name="Tuo L."/>
            <person name="Jiang Z.K."/>
            <person name="Liu S.W."/>
            <person name="Liu X.F."/>
            <person name="Chen L."/>
            <person name="Li R.F."/>
            <person name="Zhang Y.Q."/>
            <person name="Sun C.H."/>
        </authorList>
    </citation>
    <scope>NUCLEOTIDE SEQUENCE [LARGE SCALE GENOMIC DNA]</scope>
    <source>
        <strain evidence="2 3">CGMCC 4.7182</strain>
    </source>
</reference>
<dbReference type="EMBL" id="SWMS01000002">
    <property type="protein sequence ID" value="TKG72908.1"/>
    <property type="molecule type" value="Genomic_DNA"/>
</dbReference>
<dbReference type="Proteomes" id="UP000309992">
    <property type="component" value="Unassembled WGS sequence"/>
</dbReference>
<gene>
    <name evidence="2" type="ORF">FCN18_06740</name>
</gene>
<accession>A0ABY2SAJ7</accession>
<organism evidence="2 3">
    <name type="scientific">Prauserella endophytica</name>
    <dbReference type="NCBI Taxonomy" id="1592324"/>
    <lineage>
        <taxon>Bacteria</taxon>
        <taxon>Bacillati</taxon>
        <taxon>Actinomycetota</taxon>
        <taxon>Actinomycetes</taxon>
        <taxon>Pseudonocardiales</taxon>
        <taxon>Pseudonocardiaceae</taxon>
        <taxon>Prauserella</taxon>
        <taxon>Prauserella coralliicola group</taxon>
    </lineage>
</organism>
<evidence type="ECO:0000313" key="2">
    <source>
        <dbReference type="EMBL" id="TKG72908.1"/>
    </source>
</evidence>
<sequence>MTRTRPAGQWRAALLDAADTLVRRDGAGTPHALRERFVPRRGLERDAPDAASARWRTRSPSWTRPPVTGVNRCSAGRHGVTEQLVHRQDGERRVLGGLARRCRAPGPAS</sequence>
<keyword evidence="3" id="KW-1185">Reference proteome</keyword>
<name>A0ABY2SAJ7_9PSEU</name>
<dbReference type="RefSeq" id="WP_137093867.1">
    <property type="nucleotide sequence ID" value="NZ_SWMS01000002.1"/>
</dbReference>
<proteinExistence type="predicted"/>
<protein>
    <submittedName>
        <fullName evidence="2">Uncharacterized protein</fullName>
    </submittedName>
</protein>
<comment type="caution">
    <text evidence="2">The sequence shown here is derived from an EMBL/GenBank/DDBJ whole genome shotgun (WGS) entry which is preliminary data.</text>
</comment>